<dbReference type="InterPro" id="IPR038332">
    <property type="entry name" value="PPE_sf"/>
</dbReference>
<evidence type="ECO:0000313" key="4">
    <source>
        <dbReference type="Proteomes" id="UP000036334"/>
    </source>
</evidence>
<dbReference type="Proteomes" id="UP000036334">
    <property type="component" value="Unassembled WGS sequence"/>
</dbReference>
<reference evidence="3 4" key="1">
    <citation type="submission" date="2015-05" db="EMBL/GenBank/DDBJ databases">
        <title>Genome sequence of Mycobacterium haemophilum.</title>
        <authorList>
            <person name="Greninger A.L."/>
            <person name="Cunningham G."/>
            <person name="Miller S."/>
        </authorList>
    </citation>
    <scope>NUCLEOTIDE SEQUENCE [LARGE SCALE GENOMIC DNA]</scope>
    <source>
        <strain evidence="4">UC1</strain>
    </source>
</reference>
<dbReference type="AlphaFoldDB" id="A0A0I9U4E4"/>
<dbReference type="EMBL" id="LDPR01000039">
    <property type="protein sequence ID" value="KLO33927.1"/>
    <property type="molecule type" value="Genomic_DNA"/>
</dbReference>
<evidence type="ECO:0000259" key="2">
    <source>
        <dbReference type="Pfam" id="PF00823"/>
    </source>
</evidence>
<evidence type="ECO:0000313" key="3">
    <source>
        <dbReference type="EMBL" id="KLO33927.1"/>
    </source>
</evidence>
<gene>
    <name evidence="3" type="ORF">ABH38_20170</name>
</gene>
<evidence type="ECO:0000256" key="1">
    <source>
        <dbReference type="ARBA" id="ARBA00010652"/>
    </source>
</evidence>
<organism evidence="3 4">
    <name type="scientific">Mycobacterium haemophilum</name>
    <dbReference type="NCBI Taxonomy" id="29311"/>
    <lineage>
        <taxon>Bacteria</taxon>
        <taxon>Bacillati</taxon>
        <taxon>Actinomycetota</taxon>
        <taxon>Actinomycetes</taxon>
        <taxon>Mycobacteriales</taxon>
        <taxon>Mycobacteriaceae</taxon>
        <taxon>Mycobacterium</taxon>
    </lineage>
</organism>
<dbReference type="InterPro" id="IPR000030">
    <property type="entry name" value="PPE_dom"/>
</dbReference>
<keyword evidence="4" id="KW-1185">Reference proteome</keyword>
<dbReference type="PATRIC" id="fig|29311.18.peg.1530"/>
<dbReference type="Gene3D" id="1.10.287.850">
    <property type="entry name" value="HP0062-like domain"/>
    <property type="match status" value="1"/>
</dbReference>
<protein>
    <recommendedName>
        <fullName evidence="2">PPE domain-containing protein</fullName>
    </recommendedName>
</protein>
<feature type="domain" description="PPE" evidence="2">
    <location>
        <begin position="95"/>
        <end position="256"/>
    </location>
</feature>
<accession>A0A0I9U4E4</accession>
<dbReference type="Pfam" id="PF00823">
    <property type="entry name" value="PPE"/>
    <property type="match status" value="1"/>
</dbReference>
<sequence>MSELAASNLSDHLRTCRRRLTDLANRLNEYALTLTNSAKEYATTEADNAEGLQLEQSRMASAPQISTQAAITQENEEIPDEPIIGLAGYQRLYWNQPPEFNSNNIYEGVGVGSLRELLLGFRDVEAELDVFSNRLQKWENRLREQWSGPAAEQAATTATELNRWMCVFITETAEATDAVATIGQAYERARDGVIPPKAIEDNRTQRADLASEQAAGLVRHDKKISELDAEYDQFWMTDMEAMCWYERAVGIALMRMPVWKKLPWRAFGLASVRERGG</sequence>
<proteinExistence type="inferred from homology"/>
<dbReference type="SUPFAM" id="SSF140459">
    <property type="entry name" value="PE/PPE dimer-like"/>
    <property type="match status" value="1"/>
</dbReference>
<comment type="caution">
    <text evidence="3">The sequence shown here is derived from an EMBL/GenBank/DDBJ whole genome shotgun (WGS) entry which is preliminary data.</text>
</comment>
<comment type="similarity">
    <text evidence="1">Belongs to the mycobacterial PPE family.</text>
</comment>
<dbReference type="Gene3D" id="1.20.1260.20">
    <property type="entry name" value="PPE superfamily"/>
    <property type="match status" value="1"/>
</dbReference>
<name>A0A0I9U4E4_9MYCO</name>